<evidence type="ECO:0000256" key="2">
    <source>
        <dbReference type="ARBA" id="ARBA00022448"/>
    </source>
</evidence>
<protein>
    <submittedName>
        <fullName evidence="7">HrpE/YscL family type III secretion apparatus protein</fullName>
    </submittedName>
    <submittedName>
        <fullName evidence="8">Type III secretion protein L</fullName>
    </submittedName>
</protein>
<evidence type="ECO:0000313" key="7">
    <source>
        <dbReference type="EMBL" id="KAA2226915.1"/>
    </source>
</evidence>
<keyword evidence="4" id="KW-0653">Protein transport</keyword>
<evidence type="ECO:0000256" key="5">
    <source>
        <dbReference type="ARBA" id="ARBA00024335"/>
    </source>
</evidence>
<evidence type="ECO:0000256" key="3">
    <source>
        <dbReference type="ARBA" id="ARBA00022490"/>
    </source>
</evidence>
<feature type="coiled-coil region" evidence="6">
    <location>
        <begin position="33"/>
        <end position="60"/>
    </location>
</feature>
<reference evidence="8 9" key="1">
    <citation type="submission" date="2016-10" db="EMBL/GenBank/DDBJ databases">
        <authorList>
            <person name="Varghese N."/>
            <person name="Submissions S."/>
        </authorList>
    </citation>
    <scope>NUCLEOTIDE SEQUENCE [LARGE SCALE GENOMIC DNA]</scope>
    <source>
        <strain evidence="8 9">BS2771</strain>
    </source>
</reference>
<evidence type="ECO:0000313" key="8">
    <source>
        <dbReference type="EMBL" id="SDV12848.1"/>
    </source>
</evidence>
<comment type="subcellular location">
    <subcellularLocation>
        <location evidence="1">Cytoplasm</location>
    </subcellularLocation>
</comment>
<dbReference type="EMBL" id="VUOL01000018">
    <property type="protein sequence ID" value="KAA2226915.1"/>
    <property type="molecule type" value="Genomic_DNA"/>
</dbReference>
<name>A0A5B2UM04_9PSED</name>
<dbReference type="OrthoDB" id="6629448at2"/>
<dbReference type="GO" id="GO:0030254">
    <property type="term" value="P:protein secretion by the type III secretion system"/>
    <property type="evidence" value="ECO:0007669"/>
    <property type="project" value="InterPro"/>
</dbReference>
<dbReference type="EMBL" id="LT629800">
    <property type="protein sequence ID" value="SDV12848.1"/>
    <property type="molecule type" value="Genomic_DNA"/>
</dbReference>
<dbReference type="Pfam" id="PF06188">
    <property type="entry name" value="HrpE"/>
    <property type="match status" value="1"/>
</dbReference>
<dbReference type="AlphaFoldDB" id="A0A5B2UM04"/>
<evidence type="ECO:0000256" key="6">
    <source>
        <dbReference type="SAM" id="Coils"/>
    </source>
</evidence>
<dbReference type="InterPro" id="IPR012842">
    <property type="entry name" value="T3SS_SctL/SctL2"/>
</dbReference>
<gene>
    <name evidence="7" type="ORF">F1720_24145</name>
    <name evidence="8" type="ORF">SAMN04490181_5515</name>
</gene>
<evidence type="ECO:0000313" key="10">
    <source>
        <dbReference type="Proteomes" id="UP000325296"/>
    </source>
</evidence>
<evidence type="ECO:0000313" key="9">
    <source>
        <dbReference type="Proteomes" id="UP000199620"/>
    </source>
</evidence>
<dbReference type="GO" id="GO:0005737">
    <property type="term" value="C:cytoplasm"/>
    <property type="evidence" value="ECO:0007669"/>
    <property type="project" value="UniProtKB-SubCell"/>
</dbReference>
<sequence>MFCRHKIDLPKGTGPFPETLIPRETLAGYTQANHALEHAKAQARQLLKLAEKQREKLLENAGLEIWRRADAQFKRWEVERQAMYDNLERYASSIANQAIHLLLEETPPPQRMEALLKQLMASQMPVVKATLLCHPLEQEAARQYLAVHNNTLWVLRADDTIKPQTLLLQTEEGDFCIDWAAMHGTFLDQSKKRVDD</sequence>
<keyword evidence="9" id="KW-1185">Reference proteome</keyword>
<reference evidence="7 10" key="2">
    <citation type="submission" date="2019-09" db="EMBL/GenBank/DDBJ databases">
        <title>Draft genome sequence of Pseudomonas brenneri CCUG 51514(T).</title>
        <authorList>
            <person name="Tunovic T."/>
            <person name="Pineiro-Iglesias B."/>
            <person name="Unosson C."/>
            <person name="Inganas E."/>
            <person name="Ohlen M."/>
            <person name="Cardew S."/>
            <person name="Jensie-Markopoulos S."/>
            <person name="Salva-Serra F."/>
            <person name="Jaen-Luchoro D."/>
            <person name="Svensson-Stadler L."/>
            <person name="Chun J."/>
            <person name="Moore E."/>
        </authorList>
    </citation>
    <scope>NUCLEOTIDE SEQUENCE [LARGE SCALE GENOMIC DNA]</scope>
    <source>
        <strain evidence="7 10">CCUG 51514</strain>
    </source>
</reference>
<comment type="similarity">
    <text evidence="5">Belongs to the SctL stator family.</text>
</comment>
<accession>A0A5B2UM04</accession>
<proteinExistence type="inferred from homology"/>
<evidence type="ECO:0000256" key="4">
    <source>
        <dbReference type="ARBA" id="ARBA00022927"/>
    </source>
</evidence>
<dbReference type="InterPro" id="IPR009335">
    <property type="entry name" value="T3SS_HrpE/ATPase_suE"/>
</dbReference>
<dbReference type="Proteomes" id="UP000325296">
    <property type="component" value="Unassembled WGS sequence"/>
</dbReference>
<keyword evidence="2" id="KW-0813">Transport</keyword>
<organism evidence="7 10">
    <name type="scientific">Pseudomonas brenneri</name>
    <dbReference type="NCBI Taxonomy" id="129817"/>
    <lineage>
        <taxon>Bacteria</taxon>
        <taxon>Pseudomonadati</taxon>
        <taxon>Pseudomonadota</taxon>
        <taxon>Gammaproteobacteria</taxon>
        <taxon>Pseudomonadales</taxon>
        <taxon>Pseudomonadaceae</taxon>
        <taxon>Pseudomonas</taxon>
    </lineage>
</organism>
<dbReference type="Proteomes" id="UP000199620">
    <property type="component" value="Chromosome I"/>
</dbReference>
<dbReference type="NCBIfam" id="TIGR02499">
    <property type="entry name" value="HrpE_YscL_not"/>
    <property type="match status" value="1"/>
</dbReference>
<dbReference type="RefSeq" id="WP_032857792.1">
    <property type="nucleotide sequence ID" value="NZ_CAUQYC010000042.1"/>
</dbReference>
<evidence type="ECO:0000256" key="1">
    <source>
        <dbReference type="ARBA" id="ARBA00004496"/>
    </source>
</evidence>
<keyword evidence="3" id="KW-0963">Cytoplasm</keyword>
<keyword evidence="6" id="KW-0175">Coiled coil</keyword>